<dbReference type="Proteomes" id="UP000037035">
    <property type="component" value="Unassembled WGS sequence"/>
</dbReference>
<evidence type="ECO:0000313" key="3">
    <source>
        <dbReference type="EMBL" id="KNZ64644.1"/>
    </source>
</evidence>
<reference evidence="3 4" key="1">
    <citation type="submission" date="2015-08" db="EMBL/GenBank/DDBJ databases">
        <title>Next Generation Sequencing and Analysis of the Genome of Puccinia sorghi L Schw, the Causal Agent of Maize Common Rust.</title>
        <authorList>
            <person name="Rochi L."/>
            <person name="Burguener G."/>
            <person name="Darino M."/>
            <person name="Turjanski A."/>
            <person name="Kreff E."/>
            <person name="Dieguez M.J."/>
            <person name="Sacco F."/>
        </authorList>
    </citation>
    <scope>NUCLEOTIDE SEQUENCE [LARGE SCALE GENOMIC DNA]</scope>
    <source>
        <strain evidence="3 4">RO10H11247</strain>
    </source>
</reference>
<sequence>MGLGLCAVILLRLSGRVLTPRPRMGRLGASRAETSKEEKRSSRRNSRSIMTSHQKLPRVCVR</sequence>
<feature type="region of interest" description="Disordered" evidence="1">
    <location>
        <begin position="20"/>
        <end position="62"/>
    </location>
</feature>
<name>A0A0L6VVH8_9BASI</name>
<dbReference type="AlphaFoldDB" id="A0A0L6VVH8"/>
<evidence type="ECO:0000256" key="2">
    <source>
        <dbReference type="SAM" id="SignalP"/>
    </source>
</evidence>
<comment type="caution">
    <text evidence="3">The sequence shown here is derived from an EMBL/GenBank/DDBJ whole genome shotgun (WGS) entry which is preliminary data.</text>
</comment>
<feature type="chain" id="PRO_5005568790" evidence="2">
    <location>
        <begin position="20"/>
        <end position="62"/>
    </location>
</feature>
<gene>
    <name evidence="3" type="ORF">VP01_1008g12</name>
</gene>
<accession>A0A0L6VVH8</accession>
<keyword evidence="2" id="KW-0732">Signal</keyword>
<evidence type="ECO:0000256" key="1">
    <source>
        <dbReference type="SAM" id="MobiDB-lite"/>
    </source>
</evidence>
<keyword evidence="4" id="KW-1185">Reference proteome</keyword>
<protein>
    <submittedName>
        <fullName evidence="3">Putative signal peptide protein</fullName>
    </submittedName>
</protein>
<evidence type="ECO:0000313" key="4">
    <source>
        <dbReference type="Proteomes" id="UP000037035"/>
    </source>
</evidence>
<organism evidence="3 4">
    <name type="scientific">Puccinia sorghi</name>
    <dbReference type="NCBI Taxonomy" id="27349"/>
    <lineage>
        <taxon>Eukaryota</taxon>
        <taxon>Fungi</taxon>
        <taxon>Dikarya</taxon>
        <taxon>Basidiomycota</taxon>
        <taxon>Pucciniomycotina</taxon>
        <taxon>Pucciniomycetes</taxon>
        <taxon>Pucciniales</taxon>
        <taxon>Pucciniaceae</taxon>
        <taxon>Puccinia</taxon>
    </lineage>
</organism>
<dbReference type="VEuPathDB" id="FungiDB:VP01_1008g12"/>
<feature type="signal peptide" evidence="2">
    <location>
        <begin position="1"/>
        <end position="19"/>
    </location>
</feature>
<proteinExistence type="predicted"/>
<dbReference type="EMBL" id="LAVV01000099">
    <property type="protein sequence ID" value="KNZ64644.1"/>
    <property type="molecule type" value="Genomic_DNA"/>
</dbReference>